<sequence>MKKTSSILTLDKGGKTETATLIYDIEDVPEPTDEGREVLTPMGTKDGHQLFEFYDEANKSGNDIAESDNFEDALESFIAEPDSLFDESKIDSSPRHEIR</sequence>
<evidence type="ECO:0000313" key="2">
    <source>
        <dbReference type="Proteomes" id="UP000184330"/>
    </source>
</evidence>
<reference evidence="1 2" key="1">
    <citation type="submission" date="2016-03" db="EMBL/GenBank/DDBJ databases">
        <authorList>
            <person name="Ploux O."/>
        </authorList>
    </citation>
    <scope>NUCLEOTIDE SEQUENCE [LARGE SCALE GENOMIC DNA]</scope>
    <source>
        <strain evidence="1 2">UAMH 11012</strain>
    </source>
</reference>
<accession>A0A1L7WN61</accession>
<dbReference type="EMBL" id="FJOG01000004">
    <property type="protein sequence ID" value="CZR54210.1"/>
    <property type="molecule type" value="Genomic_DNA"/>
</dbReference>
<proteinExistence type="predicted"/>
<dbReference type="AlphaFoldDB" id="A0A1L7WN61"/>
<gene>
    <name evidence="1" type="ORF">PAC_04093</name>
</gene>
<dbReference type="Proteomes" id="UP000184330">
    <property type="component" value="Unassembled WGS sequence"/>
</dbReference>
<keyword evidence="2" id="KW-1185">Reference proteome</keyword>
<organism evidence="1 2">
    <name type="scientific">Phialocephala subalpina</name>
    <dbReference type="NCBI Taxonomy" id="576137"/>
    <lineage>
        <taxon>Eukaryota</taxon>
        <taxon>Fungi</taxon>
        <taxon>Dikarya</taxon>
        <taxon>Ascomycota</taxon>
        <taxon>Pezizomycotina</taxon>
        <taxon>Leotiomycetes</taxon>
        <taxon>Helotiales</taxon>
        <taxon>Mollisiaceae</taxon>
        <taxon>Phialocephala</taxon>
        <taxon>Phialocephala fortinii species complex</taxon>
    </lineage>
</organism>
<name>A0A1L7WN61_9HELO</name>
<evidence type="ECO:0000313" key="1">
    <source>
        <dbReference type="EMBL" id="CZR54210.1"/>
    </source>
</evidence>
<protein>
    <submittedName>
        <fullName evidence="1">Uncharacterized protein</fullName>
    </submittedName>
</protein>